<evidence type="ECO:0000313" key="4">
    <source>
        <dbReference type="Proteomes" id="UP000053831"/>
    </source>
</evidence>
<proteinExistence type="predicted"/>
<keyword evidence="4" id="KW-1185">Reference proteome</keyword>
<dbReference type="Pfam" id="PF19026">
    <property type="entry name" value="UBA_HYPK"/>
    <property type="match status" value="1"/>
</dbReference>
<feature type="domain" description="Nascent polypeptide-associated complex subunit alpha-like UBA" evidence="2">
    <location>
        <begin position="70"/>
        <end position="107"/>
    </location>
</feature>
<dbReference type="CDD" id="cd14361">
    <property type="entry name" value="UBA_HYPK"/>
    <property type="match status" value="1"/>
</dbReference>
<comment type="caution">
    <text evidence="3">The sequence shown here is derived from an EMBL/GenBank/DDBJ whole genome shotgun (WGS) entry which is preliminary data.</text>
</comment>
<evidence type="ECO:0000313" key="3">
    <source>
        <dbReference type="EMBL" id="KOS23413.1"/>
    </source>
</evidence>
<dbReference type="Proteomes" id="UP000053831">
    <property type="component" value="Unassembled WGS sequence"/>
</dbReference>
<gene>
    <name evidence="3" type="ORF">ESCO_006667</name>
</gene>
<sequence length="115" mass="11489">MANEDDSPAAAAKSVEDRKAASALANLDASADDSAAAPSAAASAAAAAAAAAGSSSSASKQAKPAPKKNIKLDPEDVALVVDQLELSKPRAIELLKQHDGSAVAVLRMFAAGYWE</sequence>
<evidence type="ECO:0000259" key="2">
    <source>
        <dbReference type="Pfam" id="PF19026"/>
    </source>
</evidence>
<dbReference type="AlphaFoldDB" id="A0A0M9VXN7"/>
<feature type="region of interest" description="Disordered" evidence="1">
    <location>
        <begin position="53"/>
        <end position="72"/>
    </location>
</feature>
<dbReference type="OrthoDB" id="4900625at2759"/>
<evidence type="ECO:0000256" key="1">
    <source>
        <dbReference type="SAM" id="MobiDB-lite"/>
    </source>
</evidence>
<dbReference type="InterPro" id="IPR044034">
    <property type="entry name" value="NAC-like_UBA"/>
</dbReference>
<dbReference type="STRING" id="150374.A0A0M9VXN7"/>
<feature type="compositionally biased region" description="Low complexity" evidence="1">
    <location>
        <begin position="53"/>
        <end position="64"/>
    </location>
</feature>
<accession>A0A0M9VXN7</accession>
<dbReference type="InterPro" id="IPR038922">
    <property type="entry name" value="HYPK_UBA"/>
</dbReference>
<name>A0A0M9VXN7_ESCWE</name>
<organism evidence="3 4">
    <name type="scientific">Escovopsis weberi</name>
    <dbReference type="NCBI Taxonomy" id="150374"/>
    <lineage>
        <taxon>Eukaryota</taxon>
        <taxon>Fungi</taxon>
        <taxon>Dikarya</taxon>
        <taxon>Ascomycota</taxon>
        <taxon>Pezizomycotina</taxon>
        <taxon>Sordariomycetes</taxon>
        <taxon>Hypocreomycetidae</taxon>
        <taxon>Hypocreales</taxon>
        <taxon>Hypocreaceae</taxon>
        <taxon>Escovopsis</taxon>
    </lineage>
</organism>
<reference evidence="3 4" key="1">
    <citation type="submission" date="2015-07" db="EMBL/GenBank/DDBJ databases">
        <title>The genome of the fungus Escovopsis weberi, a specialized disease agent of ant agriculture.</title>
        <authorList>
            <person name="de Man T.J."/>
            <person name="Stajich J.E."/>
            <person name="Kubicek C.P."/>
            <person name="Chenthamara K."/>
            <person name="Atanasova L."/>
            <person name="Druzhinina I.S."/>
            <person name="Birnbaum S."/>
            <person name="Barribeau S.M."/>
            <person name="Teiling C."/>
            <person name="Suen G."/>
            <person name="Currie C."/>
            <person name="Gerardo N.M."/>
        </authorList>
    </citation>
    <scope>NUCLEOTIDE SEQUENCE [LARGE SCALE GENOMIC DNA]</scope>
</reference>
<dbReference type="EMBL" id="LGSR01000001">
    <property type="protein sequence ID" value="KOS23413.1"/>
    <property type="molecule type" value="Genomic_DNA"/>
</dbReference>
<protein>
    <recommendedName>
        <fullName evidence="2">Nascent polypeptide-associated complex subunit alpha-like UBA domain-containing protein</fullName>
    </recommendedName>
</protein>